<name>A0A2J8A361_9CHLO</name>
<feature type="coiled-coil region" evidence="1">
    <location>
        <begin position="471"/>
        <end position="498"/>
    </location>
</feature>
<dbReference type="EMBL" id="PGGS01000206">
    <property type="protein sequence ID" value="PNH06946.1"/>
    <property type="molecule type" value="Genomic_DNA"/>
</dbReference>
<keyword evidence="4" id="KW-1185">Reference proteome</keyword>
<dbReference type="OrthoDB" id="550763at2759"/>
<gene>
    <name evidence="3" type="ORF">TSOC_006643</name>
</gene>
<feature type="region of interest" description="Disordered" evidence="2">
    <location>
        <begin position="158"/>
        <end position="219"/>
    </location>
</feature>
<comment type="caution">
    <text evidence="3">The sequence shown here is derived from an EMBL/GenBank/DDBJ whole genome shotgun (WGS) entry which is preliminary data.</text>
</comment>
<keyword evidence="1" id="KW-0175">Coiled coil</keyword>
<reference evidence="3 4" key="1">
    <citation type="journal article" date="2017" name="Mol. Biol. Evol.">
        <title>The 4-celled Tetrabaena socialis nuclear genome reveals the essential components for genetic control of cell number at the origin of multicellularity in the volvocine lineage.</title>
        <authorList>
            <person name="Featherston J."/>
            <person name="Arakaki Y."/>
            <person name="Hanschen E.R."/>
            <person name="Ferris P.J."/>
            <person name="Michod R.E."/>
            <person name="Olson B.J.S.C."/>
            <person name="Nozaki H."/>
            <person name="Durand P.M."/>
        </authorList>
    </citation>
    <scope>NUCLEOTIDE SEQUENCE [LARGE SCALE GENOMIC DNA]</scope>
    <source>
        <strain evidence="3 4">NIES-571</strain>
    </source>
</reference>
<dbReference type="PANTHER" id="PTHR31323">
    <property type="entry name" value="MECHANOSENSITIVE ION CHANNEL PROTEIN MSY2"/>
    <property type="match status" value="1"/>
</dbReference>
<evidence type="ECO:0000256" key="2">
    <source>
        <dbReference type="SAM" id="MobiDB-lite"/>
    </source>
</evidence>
<feature type="region of interest" description="Disordered" evidence="2">
    <location>
        <begin position="594"/>
        <end position="641"/>
    </location>
</feature>
<dbReference type="AlphaFoldDB" id="A0A2J8A361"/>
<dbReference type="GO" id="GO:0006874">
    <property type="term" value="P:intracellular calcium ion homeostasis"/>
    <property type="evidence" value="ECO:0007669"/>
    <property type="project" value="TreeGrafter"/>
</dbReference>
<protein>
    <submittedName>
        <fullName evidence="3">Uncharacterized protein</fullName>
    </submittedName>
</protein>
<dbReference type="Proteomes" id="UP000236333">
    <property type="component" value="Unassembled WGS sequence"/>
</dbReference>
<evidence type="ECO:0000256" key="1">
    <source>
        <dbReference type="SAM" id="Coils"/>
    </source>
</evidence>
<feature type="region of interest" description="Disordered" evidence="2">
    <location>
        <begin position="1"/>
        <end position="76"/>
    </location>
</feature>
<proteinExistence type="predicted"/>
<accession>A0A2J8A361</accession>
<organism evidence="3 4">
    <name type="scientific">Tetrabaena socialis</name>
    <dbReference type="NCBI Taxonomy" id="47790"/>
    <lineage>
        <taxon>Eukaryota</taxon>
        <taxon>Viridiplantae</taxon>
        <taxon>Chlorophyta</taxon>
        <taxon>core chlorophytes</taxon>
        <taxon>Chlorophyceae</taxon>
        <taxon>CS clade</taxon>
        <taxon>Chlamydomonadales</taxon>
        <taxon>Tetrabaenaceae</taxon>
        <taxon>Tetrabaena</taxon>
    </lineage>
</organism>
<dbReference type="PANTHER" id="PTHR31323:SF1">
    <property type="entry name" value="MECHANOSENSITIVE ION CHANNEL PROTEIN"/>
    <property type="match status" value="1"/>
</dbReference>
<dbReference type="GO" id="GO:0005262">
    <property type="term" value="F:calcium channel activity"/>
    <property type="evidence" value="ECO:0007669"/>
    <property type="project" value="TreeGrafter"/>
</dbReference>
<sequence>MSSLAATYLQPTGARDGDVALVIGTAPSPPPPPPPPRAPPPPAPPPPPPSPGGPSLLDAEGATPRGGGSGYDESVRWGGARGLVSAGPFLTQTSASLNRHGADAAATAATAAAAASPPRPATAGTPGAAATPAAGGLLSDQTQQLLLAALGSGTSAIAAATDGPRRGPSRFGPPPAQRGSSAASAHDARTLNRKAMGLQPSSATLREGSGSGPTGEQAPWRVVDAGDVMLGAVPHALKKQKDVSQMTEAELDKMRTAIVIKTYTALIRKHSGMSDEQQLRELRTVRRLANALFYNIRGPDESKWTNEEIYVPNSKLMTLDLTNWTRTATKFELHKILVDVGVPWDVKEDIQNALAAHCAANPQDFTGSARVTFRELVNPLKVYLGIGFTYNFQPDNFDRLTPARDKIMYVLQSKLAEHGLSYSNHEINQVDANTAVRVGLQMQQMVAAAGGGRGGGGGTYGEDDDAAAGGVLQQQAQQMQMQDQLREMQRQLKAELEAEGARAEGVELEVGLAARADGGGGGGGAGLAEAWVAAAAAGPPPPPPAEEQLLSTQGPSALLLGSSGVGGGSLISAAALLLPGAATLQQRHVAAAAAEPQQALPPPQQPMATATTNSGDPAAATAGPAAISAVAAGDGDKRKQD</sequence>
<evidence type="ECO:0000313" key="3">
    <source>
        <dbReference type="EMBL" id="PNH06946.1"/>
    </source>
</evidence>
<evidence type="ECO:0000313" key="4">
    <source>
        <dbReference type="Proteomes" id="UP000236333"/>
    </source>
</evidence>
<feature type="region of interest" description="Disordered" evidence="2">
    <location>
        <begin position="109"/>
        <end position="134"/>
    </location>
</feature>
<feature type="compositionally biased region" description="Low complexity" evidence="2">
    <location>
        <begin position="606"/>
        <end position="633"/>
    </location>
</feature>
<feature type="compositionally biased region" description="Pro residues" evidence="2">
    <location>
        <begin position="27"/>
        <end position="52"/>
    </location>
</feature>